<protein>
    <recommendedName>
        <fullName evidence="1">GmrSD restriction endonucleases C-terminal domain-containing protein</fullName>
    </recommendedName>
</protein>
<proteinExistence type="predicted"/>
<dbReference type="PANTHER" id="PTHR35149:SF1">
    <property type="entry name" value="DUF5655 DOMAIN-CONTAINING PROTEIN"/>
    <property type="match status" value="1"/>
</dbReference>
<accession>A0A399EBP6</accession>
<dbReference type="EMBL" id="QXDL01000180">
    <property type="protein sequence ID" value="RIH81368.1"/>
    <property type="molecule type" value="Genomic_DNA"/>
</dbReference>
<evidence type="ECO:0000313" key="2">
    <source>
        <dbReference type="EMBL" id="RIH81368.1"/>
    </source>
</evidence>
<dbReference type="PANTHER" id="PTHR35149">
    <property type="entry name" value="SLL5132 PROTEIN"/>
    <property type="match status" value="1"/>
</dbReference>
<comment type="caution">
    <text evidence="2">The sequence shown here is derived from an EMBL/GenBank/DDBJ whole genome shotgun (WGS) entry which is preliminary data.</text>
</comment>
<evidence type="ECO:0000259" key="1">
    <source>
        <dbReference type="Pfam" id="PF07510"/>
    </source>
</evidence>
<dbReference type="OrthoDB" id="9798761at2"/>
<sequence>MRSSPAKQGRLARGRLDLFLFHFLTYKLASDINLNNLFDAFRGWWSRQERSTEEGLRELRRNSDAYRELLEPDPSTRLGAFAERLLRMELSTVYPVLLYLLVEAGLQGAELDAALDDLESYLVRRFVAGLETSNYNRYFVGLIQHLRGRGGQAREALREYLLQGSSPSTRWPGDEEFARAWLHAPAYRRMRSRGTEMVLRALEQRLHTKYQERIEIRDGLTVEHVLPQKWRQRWPAPAASPSPDEAPEDRRARLLHTFGNLTLLTQALNTRNRNDAYALKRGLITRQSALRLNLYFRDVEEWGEEQILERGRRLFELALETWRFPEGAPQPVVNGAAVVGDADPEEPLALVDPEAFVAAVALDLRPRLPEGCALGELRGGQELCYLQVHPAGWHHLAHYEVLVRGDAVSVDFHRELRAPERRPAVEAALAQLLPAVRETFPEQAVELTGTRVFRWLTVRLGTDERPGRAAAALLRLIEHTFARLVERLEGVRD</sequence>
<dbReference type="Pfam" id="PF07510">
    <property type="entry name" value="GmrSD_C"/>
    <property type="match status" value="1"/>
</dbReference>
<dbReference type="InterPro" id="IPR011089">
    <property type="entry name" value="GmrSD_C"/>
</dbReference>
<name>A0A399EBP6_9DEIN</name>
<dbReference type="RefSeq" id="WP_119316147.1">
    <property type="nucleotide sequence ID" value="NZ_QXDL01000180.1"/>
</dbReference>
<keyword evidence="3" id="KW-1185">Reference proteome</keyword>
<reference evidence="2 3" key="1">
    <citation type="submission" date="2018-08" db="EMBL/GenBank/DDBJ databases">
        <title>Meiothermus terrae DSM 26712 genome sequencing project.</title>
        <authorList>
            <person name="Da Costa M.S."/>
            <person name="Albuquerque L."/>
            <person name="Raposo P."/>
            <person name="Froufe H.J.C."/>
            <person name="Barroso C.S."/>
            <person name="Egas C."/>
        </authorList>
    </citation>
    <scope>NUCLEOTIDE SEQUENCE [LARGE SCALE GENOMIC DNA]</scope>
    <source>
        <strain evidence="2 3">DSM 26712</strain>
    </source>
</reference>
<gene>
    <name evidence="2" type="ORF">Mterra_03212</name>
</gene>
<dbReference type="AlphaFoldDB" id="A0A399EBP6"/>
<organism evidence="2 3">
    <name type="scientific">Calidithermus terrae</name>
    <dbReference type="NCBI Taxonomy" id="1408545"/>
    <lineage>
        <taxon>Bacteria</taxon>
        <taxon>Thermotogati</taxon>
        <taxon>Deinococcota</taxon>
        <taxon>Deinococci</taxon>
        <taxon>Thermales</taxon>
        <taxon>Thermaceae</taxon>
        <taxon>Calidithermus</taxon>
    </lineage>
</organism>
<feature type="domain" description="GmrSD restriction endonucleases C-terminal" evidence="1">
    <location>
        <begin position="171"/>
        <end position="316"/>
    </location>
</feature>
<dbReference type="Proteomes" id="UP000265715">
    <property type="component" value="Unassembled WGS sequence"/>
</dbReference>
<evidence type="ECO:0000313" key="3">
    <source>
        <dbReference type="Proteomes" id="UP000265715"/>
    </source>
</evidence>